<feature type="region of interest" description="Disordered" evidence="2">
    <location>
        <begin position="1"/>
        <end position="35"/>
    </location>
</feature>
<dbReference type="PANTHER" id="PTHR33077">
    <property type="entry name" value="PROTEIN TIFY 4A-RELATED-RELATED"/>
    <property type="match status" value="1"/>
</dbReference>
<dbReference type="AlphaFoldDB" id="B8LPL1"/>
<feature type="compositionally biased region" description="Basic and acidic residues" evidence="2">
    <location>
        <begin position="16"/>
        <end position="35"/>
    </location>
</feature>
<feature type="compositionally biased region" description="Low complexity" evidence="2">
    <location>
        <begin position="459"/>
        <end position="478"/>
    </location>
</feature>
<dbReference type="InterPro" id="IPR040390">
    <property type="entry name" value="TIFY/JAZ"/>
</dbReference>
<reference evidence="4" key="1">
    <citation type="submission" date="2007-06" db="EMBL/GenBank/DDBJ databases">
        <title>Full length cDNA sequences from Sitka Spruce (Picea sitchensis).</title>
        <authorList>
            <person name="Ralph S.G."/>
            <person name="Chun H.E."/>
            <person name="Liao N."/>
            <person name="Ali J."/>
            <person name="Reid K."/>
            <person name="Kolosova N."/>
            <person name="Cooper N."/>
            <person name="Cullis C."/>
            <person name="Jancsik S."/>
            <person name="Moore R."/>
            <person name="Mayo M."/>
            <person name="Wagner S."/>
            <person name="Holt R.A."/>
            <person name="Jones S.J.M."/>
            <person name="Marra M.A."/>
            <person name="Ritland C.E."/>
            <person name="Ritland K."/>
            <person name="Bohlmann J."/>
        </authorList>
    </citation>
    <scope>NUCLEOTIDE SEQUENCE</scope>
    <source>
        <tissue evidence="4">Green portion of the leader tissue</tissue>
    </source>
</reference>
<feature type="compositionally biased region" description="Polar residues" evidence="2">
    <location>
        <begin position="370"/>
        <end position="393"/>
    </location>
</feature>
<feature type="compositionally biased region" description="Polar residues" evidence="2">
    <location>
        <begin position="328"/>
        <end position="353"/>
    </location>
</feature>
<dbReference type="GO" id="GO:0005634">
    <property type="term" value="C:nucleus"/>
    <property type="evidence" value="ECO:0007669"/>
    <property type="project" value="TreeGrafter"/>
</dbReference>
<dbReference type="PANTHER" id="PTHR33077:SF90">
    <property type="entry name" value="PROTEIN TIFY 7"/>
    <property type="match status" value="1"/>
</dbReference>
<accession>B8LPL1</accession>
<feature type="region of interest" description="Disordered" evidence="2">
    <location>
        <begin position="439"/>
        <end position="483"/>
    </location>
</feature>
<comment type="similarity">
    <text evidence="1">Belongs to the TIFY/JAZ family.</text>
</comment>
<name>B8LPL1_PICSI</name>
<feature type="domain" description="Tify" evidence="3">
    <location>
        <begin position="271"/>
        <end position="306"/>
    </location>
</feature>
<protein>
    <recommendedName>
        <fullName evidence="3">Tify domain-containing protein</fullName>
    </recommendedName>
</protein>
<evidence type="ECO:0000259" key="3">
    <source>
        <dbReference type="PROSITE" id="PS51320"/>
    </source>
</evidence>
<dbReference type="GO" id="GO:0031347">
    <property type="term" value="P:regulation of defense response"/>
    <property type="evidence" value="ECO:0007669"/>
    <property type="project" value="TreeGrafter"/>
</dbReference>
<evidence type="ECO:0000256" key="2">
    <source>
        <dbReference type="SAM" id="MobiDB-lite"/>
    </source>
</evidence>
<feature type="compositionally biased region" description="Low complexity" evidence="2">
    <location>
        <begin position="394"/>
        <end position="408"/>
    </location>
</feature>
<dbReference type="GO" id="GO:0009611">
    <property type="term" value="P:response to wounding"/>
    <property type="evidence" value="ECO:0007669"/>
    <property type="project" value="TreeGrafter"/>
</dbReference>
<evidence type="ECO:0000313" key="4">
    <source>
        <dbReference type="EMBL" id="ABR17591.1"/>
    </source>
</evidence>
<organism evidence="4">
    <name type="scientific">Picea sitchensis</name>
    <name type="common">Sitka spruce</name>
    <name type="synonym">Pinus sitchensis</name>
    <dbReference type="NCBI Taxonomy" id="3332"/>
    <lineage>
        <taxon>Eukaryota</taxon>
        <taxon>Viridiplantae</taxon>
        <taxon>Streptophyta</taxon>
        <taxon>Embryophyta</taxon>
        <taxon>Tracheophyta</taxon>
        <taxon>Spermatophyta</taxon>
        <taxon>Pinopsida</taxon>
        <taxon>Pinidae</taxon>
        <taxon>Conifers I</taxon>
        <taxon>Pinales</taxon>
        <taxon>Pinaceae</taxon>
        <taxon>Picea</taxon>
    </lineage>
</organism>
<feature type="region of interest" description="Disordered" evidence="2">
    <location>
        <begin position="328"/>
        <end position="423"/>
    </location>
</feature>
<dbReference type="OMA" id="GMKWSFP"/>
<evidence type="ECO:0000256" key="1">
    <source>
        <dbReference type="ARBA" id="ARBA00008614"/>
    </source>
</evidence>
<sequence>MESRMERDFMGLGRRNGNEMESEKTSNNEQPHGEREKIMSLSLFQEAEKSTKLQLSSGSFCGLSEAIGKAGIANGSGKVSVPNTSMQWTYWTKAAALQQFMSFKNYQEERPEKRKFNQLVSSGLQPVATVDTFKSNHRSTSASQKSCNFSPISKDNAEFRNGYSGTNCVPNQHFEVPPANFSVKAFDDQSFCNSSIEQAGAFLREKASHSPPNFREHFSSPASFKGQDSTAALGGKLLSSIPFTRQAPVLCGAAASTVGTTPMRADSNLPGKLASAQLTIFYAGTVNVYDNIPPDKAHAIMLSAENGSSMSTKMTDLSPQNFVMSTPVPTNSHSRPATPTICSSRPNALTSMIPQGPPQKSHMPIPQVHPQKSQICSKPGQSTGVSSSNGELKSNQNNGAGSNQQEGAKQMVSASTPNGVIPRALPQARKASLARFLEKRNGRVTPNLSSPTEKSPHHSSLQQEKSFSSMSSFDGCSSPQHDVTSDALHMKKLSRSDSMAHANHLTLQKAGFMLEERKIAFGTRNC</sequence>
<feature type="compositionally biased region" description="Polar residues" evidence="2">
    <location>
        <begin position="444"/>
        <end position="453"/>
    </location>
</feature>
<dbReference type="InterPro" id="IPR018467">
    <property type="entry name" value="CCT_CS"/>
</dbReference>
<dbReference type="GO" id="GO:2000022">
    <property type="term" value="P:regulation of jasmonic acid mediated signaling pathway"/>
    <property type="evidence" value="ECO:0007669"/>
    <property type="project" value="TreeGrafter"/>
</dbReference>
<dbReference type="InterPro" id="IPR010399">
    <property type="entry name" value="Tify_dom"/>
</dbReference>
<dbReference type="Pfam" id="PF06200">
    <property type="entry name" value="tify"/>
    <property type="match status" value="1"/>
</dbReference>
<proteinExistence type="evidence at transcript level"/>
<dbReference type="EMBL" id="EF677789">
    <property type="protein sequence ID" value="ABR17591.1"/>
    <property type="molecule type" value="mRNA"/>
</dbReference>
<dbReference type="SMART" id="SM00979">
    <property type="entry name" value="TIFY"/>
    <property type="match status" value="1"/>
</dbReference>
<dbReference type="PROSITE" id="PS51320">
    <property type="entry name" value="TIFY"/>
    <property type="match status" value="1"/>
</dbReference>
<dbReference type="Pfam" id="PF09425">
    <property type="entry name" value="Jas_motif"/>
    <property type="match status" value="1"/>
</dbReference>